<feature type="region of interest" description="Disordered" evidence="4">
    <location>
        <begin position="47"/>
        <end position="69"/>
    </location>
</feature>
<sequence>MLAACREERTSHAVRLSGATVPAEEHSALSGPVPRIMVMCGRNDFRERSMTKSANTRPHEGGKNESTVSSIELEQQVFGDNPTEVRDTDHYTQEYVGGMVDKWDELIDWKKRSESEGRFFIDQLKSRGVHTVLDAATGTGFHSARLVEEGFDTVSADGSPQMLAKAFQNGIDYGGNVLRVVNADWRWLNRDVHGEFDAIICLGNSFTHLFSEHDRRKALAEFYAKLKHDGVLIIDQRNYDAVLDNGSGGNRTYYYCGDQVSAKPDHVDDGLARYKYTFPDNSEYFLNMYPLRKKYLRGLMRDVGFQKIDTYGDFQETYAESEPDYFIHVAEKSYRDPGELDAE</sequence>
<feature type="domain" description="Methyltransferase" evidence="5">
    <location>
        <begin position="132"/>
        <end position="230"/>
    </location>
</feature>
<dbReference type="GO" id="GO:0042802">
    <property type="term" value="F:identical protein binding"/>
    <property type="evidence" value="ECO:0007669"/>
    <property type="project" value="TreeGrafter"/>
</dbReference>
<dbReference type="PANTHER" id="PTHR16458:SF2">
    <property type="entry name" value="GLYCINE N-METHYLTRANSFERASE"/>
    <property type="match status" value="1"/>
</dbReference>
<dbReference type="GO" id="GO:0046500">
    <property type="term" value="P:S-adenosylmethionine metabolic process"/>
    <property type="evidence" value="ECO:0007669"/>
    <property type="project" value="TreeGrafter"/>
</dbReference>
<dbReference type="PANTHER" id="PTHR16458">
    <property type="entry name" value="GLYCINE N-METHYLTRANSFERASE"/>
    <property type="match status" value="1"/>
</dbReference>
<dbReference type="GO" id="GO:0051289">
    <property type="term" value="P:protein homotetramerization"/>
    <property type="evidence" value="ECO:0007669"/>
    <property type="project" value="TreeGrafter"/>
</dbReference>
<proteinExistence type="predicted"/>
<keyword evidence="1 6" id="KW-0489">Methyltransferase</keyword>
<dbReference type="InterPro" id="IPR041698">
    <property type="entry name" value="Methyltransf_25"/>
</dbReference>
<dbReference type="GO" id="GO:0005829">
    <property type="term" value="C:cytosol"/>
    <property type="evidence" value="ECO:0007669"/>
    <property type="project" value="TreeGrafter"/>
</dbReference>
<dbReference type="GO" id="GO:0016594">
    <property type="term" value="F:glycine binding"/>
    <property type="evidence" value="ECO:0007669"/>
    <property type="project" value="TreeGrafter"/>
</dbReference>
<dbReference type="PROSITE" id="PS51600">
    <property type="entry name" value="SAM_GNMT"/>
    <property type="match status" value="1"/>
</dbReference>
<name>A0A368VTC5_9ACTN</name>
<accession>A0A368VTC5</accession>
<dbReference type="Proteomes" id="UP000253495">
    <property type="component" value="Unassembled WGS sequence"/>
</dbReference>
<dbReference type="GO" id="GO:0006730">
    <property type="term" value="P:one-carbon metabolic process"/>
    <property type="evidence" value="ECO:0007669"/>
    <property type="project" value="TreeGrafter"/>
</dbReference>
<dbReference type="Gene3D" id="3.30.46.10">
    <property type="entry name" value="Glycine N-methyltransferase, chain A, domain 1"/>
    <property type="match status" value="1"/>
</dbReference>
<dbReference type="InterPro" id="IPR029063">
    <property type="entry name" value="SAM-dependent_MTases_sf"/>
</dbReference>
<protein>
    <submittedName>
        <fullName evidence="6">Glycine/sarcosine N-methyltransferase</fullName>
    </submittedName>
</protein>
<keyword evidence="2 6" id="KW-0808">Transferase</keyword>
<dbReference type="GO" id="GO:0032259">
    <property type="term" value="P:methylation"/>
    <property type="evidence" value="ECO:0007669"/>
    <property type="project" value="UniProtKB-KW"/>
</dbReference>
<dbReference type="GO" id="GO:0017174">
    <property type="term" value="F:glycine N-methyltransferase activity"/>
    <property type="evidence" value="ECO:0007669"/>
    <property type="project" value="InterPro"/>
</dbReference>
<evidence type="ECO:0000256" key="2">
    <source>
        <dbReference type="ARBA" id="ARBA00022679"/>
    </source>
</evidence>
<dbReference type="CDD" id="cd02440">
    <property type="entry name" value="AdoMet_MTases"/>
    <property type="match status" value="1"/>
</dbReference>
<dbReference type="GO" id="GO:0046498">
    <property type="term" value="P:S-adenosylhomocysteine metabolic process"/>
    <property type="evidence" value="ECO:0007669"/>
    <property type="project" value="TreeGrafter"/>
</dbReference>
<evidence type="ECO:0000256" key="4">
    <source>
        <dbReference type="SAM" id="MobiDB-lite"/>
    </source>
</evidence>
<dbReference type="AlphaFoldDB" id="A0A368VTC5"/>
<dbReference type="SUPFAM" id="SSF53335">
    <property type="entry name" value="S-adenosyl-L-methionine-dependent methyltransferases"/>
    <property type="match status" value="1"/>
</dbReference>
<dbReference type="GO" id="GO:0006111">
    <property type="term" value="P:regulation of gluconeogenesis"/>
    <property type="evidence" value="ECO:0007669"/>
    <property type="project" value="TreeGrafter"/>
</dbReference>
<reference evidence="6 7" key="1">
    <citation type="submission" date="2018-07" db="EMBL/GenBank/DDBJ databases">
        <title>Genomic Encyclopedia of Type Strains, Phase III (KMG-III): the genomes of soil and plant-associated and newly described type strains.</title>
        <authorList>
            <person name="Whitman W."/>
        </authorList>
    </citation>
    <scope>NUCLEOTIDE SEQUENCE [LARGE SCALE GENOMIC DNA]</scope>
    <source>
        <strain evidence="6 7">CECT 8575</strain>
    </source>
</reference>
<evidence type="ECO:0000259" key="5">
    <source>
        <dbReference type="Pfam" id="PF13649"/>
    </source>
</evidence>
<gene>
    <name evidence="6" type="ORF">DFQ14_106187</name>
</gene>
<organism evidence="6 7">
    <name type="scientific">Halopolyspora algeriensis</name>
    <dbReference type="NCBI Taxonomy" id="1500506"/>
    <lineage>
        <taxon>Bacteria</taxon>
        <taxon>Bacillati</taxon>
        <taxon>Actinomycetota</taxon>
        <taxon>Actinomycetes</taxon>
        <taxon>Actinomycetes incertae sedis</taxon>
        <taxon>Halopolyspora</taxon>
    </lineage>
</organism>
<evidence type="ECO:0000256" key="3">
    <source>
        <dbReference type="ARBA" id="ARBA00022691"/>
    </source>
</evidence>
<dbReference type="Gene3D" id="3.40.50.150">
    <property type="entry name" value="Vaccinia Virus protein VP39"/>
    <property type="match status" value="1"/>
</dbReference>
<dbReference type="EMBL" id="QPJC01000006">
    <property type="protein sequence ID" value="RCW43707.1"/>
    <property type="molecule type" value="Genomic_DNA"/>
</dbReference>
<evidence type="ECO:0000313" key="7">
    <source>
        <dbReference type="Proteomes" id="UP000253495"/>
    </source>
</evidence>
<dbReference type="GO" id="GO:1904047">
    <property type="term" value="F:S-adenosyl-L-methionine binding"/>
    <property type="evidence" value="ECO:0007669"/>
    <property type="project" value="TreeGrafter"/>
</dbReference>
<evidence type="ECO:0000313" key="6">
    <source>
        <dbReference type="EMBL" id="RCW43707.1"/>
    </source>
</evidence>
<keyword evidence="7" id="KW-1185">Reference proteome</keyword>
<comment type="caution">
    <text evidence="6">The sequence shown here is derived from an EMBL/GenBank/DDBJ whole genome shotgun (WGS) entry which is preliminary data.</text>
</comment>
<dbReference type="InterPro" id="IPR014369">
    <property type="entry name" value="Gly/Sar_N_MeTrfase"/>
</dbReference>
<dbReference type="GO" id="GO:1901052">
    <property type="term" value="P:sarcosine metabolic process"/>
    <property type="evidence" value="ECO:0007669"/>
    <property type="project" value="TreeGrafter"/>
</dbReference>
<dbReference type="Pfam" id="PF13649">
    <property type="entry name" value="Methyltransf_25"/>
    <property type="match status" value="1"/>
</dbReference>
<keyword evidence="3" id="KW-0949">S-adenosyl-L-methionine</keyword>
<evidence type="ECO:0000256" key="1">
    <source>
        <dbReference type="ARBA" id="ARBA00022603"/>
    </source>
</evidence>